<dbReference type="GO" id="GO:0006882">
    <property type="term" value="P:intracellular zinc ion homeostasis"/>
    <property type="evidence" value="ECO:0007669"/>
    <property type="project" value="TreeGrafter"/>
</dbReference>
<feature type="domain" description="Cation efflux protein transmembrane" evidence="7">
    <location>
        <begin position="19"/>
        <end position="213"/>
    </location>
</feature>
<dbReference type="NCBIfam" id="TIGR01297">
    <property type="entry name" value="CDF"/>
    <property type="match status" value="1"/>
</dbReference>
<dbReference type="InterPro" id="IPR027469">
    <property type="entry name" value="Cation_efflux_TMD_sf"/>
</dbReference>
<dbReference type="GO" id="GO:0015341">
    <property type="term" value="F:zinc efflux antiporter activity"/>
    <property type="evidence" value="ECO:0007669"/>
    <property type="project" value="TreeGrafter"/>
</dbReference>
<keyword evidence="4 6" id="KW-1133">Transmembrane helix</keyword>
<accession>A0A8A3S6P6</accession>
<dbReference type="EMBL" id="CP036172">
    <property type="protein sequence ID" value="QSZ67324.1"/>
    <property type="molecule type" value="Genomic_DNA"/>
</dbReference>
<feature type="transmembrane region" description="Helical" evidence="6">
    <location>
        <begin position="114"/>
        <end position="138"/>
    </location>
</feature>
<dbReference type="SUPFAM" id="SSF161111">
    <property type="entry name" value="Cation efflux protein transmembrane domain-like"/>
    <property type="match status" value="1"/>
</dbReference>
<dbReference type="GO" id="GO:0015093">
    <property type="term" value="F:ferrous iron transmembrane transporter activity"/>
    <property type="evidence" value="ECO:0007669"/>
    <property type="project" value="TreeGrafter"/>
</dbReference>
<dbReference type="PANTHER" id="PTHR43840:SF15">
    <property type="entry name" value="MITOCHONDRIAL METAL TRANSPORTER 1-RELATED"/>
    <property type="match status" value="1"/>
</dbReference>
<feature type="transmembrane region" description="Helical" evidence="6">
    <location>
        <begin position="169"/>
        <end position="198"/>
    </location>
</feature>
<keyword evidence="10" id="KW-1185">Reference proteome</keyword>
<evidence type="ECO:0000259" key="7">
    <source>
        <dbReference type="Pfam" id="PF01545"/>
    </source>
</evidence>
<sequence length="320" mass="34384">MIREDTGSVDLVKQKTARLSVISNTLLVAMKLAVGCAIGSVSIISEAIHSGIDLVASGIAFLSVKKASEPADACHRFGHGKFEDFSGFIEAILIFVAALMIIREAAGTLIAGGGGLAMEALGFGMAVMLLSAGVNWYVSSRLMRVAKETGSIALESDAWHLRTDVYSSLAMFAGLVAIRLTGLVVLDAVFALGVAVMIMKAACDLTGRAFSDLTDHALPLEEEERIRRIICDHSSDIVDFHALRTRRAGSERFIDLHLVVSQDDSLQMAFDLVKHIEADIRCAFPGANVTIRVEPCARQCSACSSFCQTGEQEAGRRHRI</sequence>
<dbReference type="InterPro" id="IPR027470">
    <property type="entry name" value="Cation_efflux_CTD"/>
</dbReference>
<evidence type="ECO:0000256" key="6">
    <source>
        <dbReference type="SAM" id="Phobius"/>
    </source>
</evidence>
<evidence type="ECO:0000313" key="9">
    <source>
        <dbReference type="EMBL" id="QSZ67324.1"/>
    </source>
</evidence>
<reference evidence="9" key="2">
    <citation type="submission" date="2019-02" db="EMBL/GenBank/DDBJ databases">
        <authorList>
            <person name="Chen S.-C."/>
            <person name="Chien H.-H."/>
            <person name="Lai M.-C."/>
        </authorList>
    </citation>
    <scope>NUCLEOTIDE SEQUENCE</scope>
    <source>
        <strain evidence="9">N2F9704</strain>
    </source>
</reference>
<dbReference type="PANTHER" id="PTHR43840">
    <property type="entry name" value="MITOCHONDRIAL METAL TRANSPORTER 1-RELATED"/>
    <property type="match status" value="1"/>
</dbReference>
<dbReference type="InterPro" id="IPR036837">
    <property type="entry name" value="Cation_efflux_CTD_sf"/>
</dbReference>
<evidence type="ECO:0000256" key="3">
    <source>
        <dbReference type="ARBA" id="ARBA00022692"/>
    </source>
</evidence>
<dbReference type="Pfam" id="PF16916">
    <property type="entry name" value="ZT_dimer"/>
    <property type="match status" value="1"/>
</dbReference>
<dbReference type="KEGG" id="maqe:RJ40_07330"/>
<dbReference type="Pfam" id="PF01545">
    <property type="entry name" value="Cation_efflux"/>
    <property type="match status" value="1"/>
</dbReference>
<evidence type="ECO:0000259" key="8">
    <source>
        <dbReference type="Pfam" id="PF16916"/>
    </source>
</evidence>
<evidence type="ECO:0000313" key="10">
    <source>
        <dbReference type="Proteomes" id="UP001042704"/>
    </source>
</evidence>
<feature type="transmembrane region" description="Helical" evidence="6">
    <location>
        <begin position="85"/>
        <end position="102"/>
    </location>
</feature>
<reference evidence="9" key="1">
    <citation type="journal article" date="2001" name="Int. J. Syst. Evol. Microbiol.">
        <title>Methanofollis aquaemaris sp. nov., a methanogen isolated from an aquaculture fish pond.</title>
        <authorList>
            <person name="Lai M.C."/>
            <person name="Chen S.C."/>
        </authorList>
    </citation>
    <scope>NUCLEOTIDE SEQUENCE</scope>
    <source>
        <strain evidence="9">N2F9704</strain>
    </source>
</reference>
<protein>
    <submittedName>
        <fullName evidence="9">Cation transporter</fullName>
    </submittedName>
</protein>
<evidence type="ECO:0000256" key="4">
    <source>
        <dbReference type="ARBA" id="ARBA00022989"/>
    </source>
</evidence>
<dbReference type="Gene3D" id="1.20.1510.10">
    <property type="entry name" value="Cation efflux protein transmembrane domain"/>
    <property type="match status" value="1"/>
</dbReference>
<dbReference type="GO" id="GO:0005886">
    <property type="term" value="C:plasma membrane"/>
    <property type="evidence" value="ECO:0007669"/>
    <property type="project" value="TreeGrafter"/>
</dbReference>
<dbReference type="GO" id="GO:0015086">
    <property type="term" value="F:cadmium ion transmembrane transporter activity"/>
    <property type="evidence" value="ECO:0007669"/>
    <property type="project" value="TreeGrafter"/>
</dbReference>
<organism evidence="9 10">
    <name type="scientific">Methanofollis aquaemaris</name>
    <dbReference type="NCBI Taxonomy" id="126734"/>
    <lineage>
        <taxon>Archaea</taxon>
        <taxon>Methanobacteriati</taxon>
        <taxon>Methanobacteriota</taxon>
        <taxon>Stenosarchaea group</taxon>
        <taxon>Methanomicrobia</taxon>
        <taxon>Methanomicrobiales</taxon>
        <taxon>Methanomicrobiaceae</taxon>
        <taxon>Methanofollis</taxon>
    </lineage>
</organism>
<dbReference type="InterPro" id="IPR050291">
    <property type="entry name" value="CDF_Transporter"/>
</dbReference>
<dbReference type="InterPro" id="IPR058533">
    <property type="entry name" value="Cation_efflux_TM"/>
</dbReference>
<feature type="transmembrane region" description="Helical" evidence="6">
    <location>
        <begin position="21"/>
        <end position="44"/>
    </location>
</feature>
<keyword evidence="2" id="KW-0813">Transport</keyword>
<dbReference type="AlphaFoldDB" id="A0A8A3S6P6"/>
<dbReference type="Gene3D" id="3.30.70.1350">
    <property type="entry name" value="Cation efflux protein, cytoplasmic domain"/>
    <property type="match status" value="1"/>
</dbReference>
<keyword evidence="3 6" id="KW-0812">Transmembrane</keyword>
<gene>
    <name evidence="9" type="ORF">RJ40_07330</name>
</gene>
<feature type="domain" description="Cation efflux protein cytoplasmic" evidence="8">
    <location>
        <begin position="219"/>
        <end position="296"/>
    </location>
</feature>
<evidence type="ECO:0000256" key="5">
    <source>
        <dbReference type="ARBA" id="ARBA00023136"/>
    </source>
</evidence>
<name>A0A8A3S6P6_9EURY</name>
<keyword evidence="5 6" id="KW-0472">Membrane</keyword>
<comment type="subcellular location">
    <subcellularLocation>
        <location evidence="1">Membrane</location>
        <topology evidence="1">Multi-pass membrane protein</topology>
    </subcellularLocation>
</comment>
<dbReference type="Proteomes" id="UP001042704">
    <property type="component" value="Chromosome"/>
</dbReference>
<evidence type="ECO:0000256" key="2">
    <source>
        <dbReference type="ARBA" id="ARBA00022448"/>
    </source>
</evidence>
<proteinExistence type="predicted"/>
<dbReference type="InterPro" id="IPR002524">
    <property type="entry name" value="Cation_efflux"/>
</dbReference>
<dbReference type="SUPFAM" id="SSF160240">
    <property type="entry name" value="Cation efflux protein cytoplasmic domain-like"/>
    <property type="match status" value="1"/>
</dbReference>
<evidence type="ECO:0000256" key="1">
    <source>
        <dbReference type="ARBA" id="ARBA00004141"/>
    </source>
</evidence>